<dbReference type="EMBL" id="CAUYUE010000003">
    <property type="protein sequence ID" value="CAK0755498.1"/>
    <property type="molecule type" value="Genomic_DNA"/>
</dbReference>
<dbReference type="CDD" id="cd06127">
    <property type="entry name" value="DEDDh"/>
    <property type="match status" value="1"/>
</dbReference>
<evidence type="ECO:0000313" key="11">
    <source>
        <dbReference type="EMBL" id="CAK0755498.1"/>
    </source>
</evidence>
<dbReference type="GO" id="GO:0003677">
    <property type="term" value="F:DNA binding"/>
    <property type="evidence" value="ECO:0007669"/>
    <property type="project" value="UniProtKB-KW"/>
</dbReference>
<keyword evidence="6" id="KW-0238">DNA-binding</keyword>
<dbReference type="InterPro" id="IPR001650">
    <property type="entry name" value="Helicase_C-like"/>
</dbReference>
<gene>
    <name evidence="11" type="ORF">CVIRNUC_002379</name>
</gene>
<feature type="region of interest" description="Disordered" evidence="8">
    <location>
        <begin position="291"/>
        <end position="310"/>
    </location>
</feature>
<evidence type="ECO:0000256" key="3">
    <source>
        <dbReference type="ARBA" id="ARBA00022801"/>
    </source>
</evidence>
<feature type="region of interest" description="Disordered" evidence="8">
    <location>
        <begin position="260"/>
        <end position="280"/>
    </location>
</feature>
<keyword evidence="2" id="KW-0227">DNA damage</keyword>
<comment type="caution">
    <text evidence="11">The sequence shown here is derived from an EMBL/GenBank/DDBJ whole genome shotgun (WGS) entry which is preliminary data.</text>
</comment>
<dbReference type="Gene3D" id="3.40.50.300">
    <property type="entry name" value="P-loop containing nucleotide triphosphate hydrolases"/>
    <property type="match status" value="2"/>
</dbReference>
<evidence type="ECO:0000256" key="5">
    <source>
        <dbReference type="ARBA" id="ARBA00022840"/>
    </source>
</evidence>
<dbReference type="InterPro" id="IPR047112">
    <property type="entry name" value="RecG/Mfd"/>
</dbReference>
<dbReference type="InterPro" id="IPR011545">
    <property type="entry name" value="DEAD/DEAH_box_helicase_dom"/>
</dbReference>
<proteinExistence type="predicted"/>
<dbReference type="SUPFAM" id="SSF52540">
    <property type="entry name" value="P-loop containing nucleoside triphosphate hydrolases"/>
    <property type="match status" value="2"/>
</dbReference>
<accession>A0AAV1HWQ0</accession>
<dbReference type="InterPro" id="IPR036397">
    <property type="entry name" value="RNaseH_sf"/>
</dbReference>
<evidence type="ECO:0000259" key="9">
    <source>
        <dbReference type="PROSITE" id="PS51192"/>
    </source>
</evidence>
<dbReference type="InterPro" id="IPR012337">
    <property type="entry name" value="RNaseH-like_sf"/>
</dbReference>
<evidence type="ECO:0000256" key="8">
    <source>
        <dbReference type="SAM" id="MobiDB-lite"/>
    </source>
</evidence>
<evidence type="ECO:0000256" key="2">
    <source>
        <dbReference type="ARBA" id="ARBA00022763"/>
    </source>
</evidence>
<dbReference type="PROSITE" id="PS51194">
    <property type="entry name" value="HELICASE_CTER"/>
    <property type="match status" value="1"/>
</dbReference>
<dbReference type="GO" id="GO:0006281">
    <property type="term" value="P:DNA repair"/>
    <property type="evidence" value="ECO:0007669"/>
    <property type="project" value="UniProtKB-KW"/>
</dbReference>
<evidence type="ECO:0000256" key="4">
    <source>
        <dbReference type="ARBA" id="ARBA00022806"/>
    </source>
</evidence>
<dbReference type="SMART" id="SM00487">
    <property type="entry name" value="DEXDc"/>
    <property type="match status" value="1"/>
</dbReference>
<dbReference type="Proteomes" id="UP001314263">
    <property type="component" value="Unassembled WGS sequence"/>
</dbReference>
<dbReference type="GO" id="GO:0005524">
    <property type="term" value="F:ATP binding"/>
    <property type="evidence" value="ECO:0007669"/>
    <property type="project" value="UniProtKB-KW"/>
</dbReference>
<dbReference type="PROSITE" id="PS51192">
    <property type="entry name" value="HELICASE_ATP_BIND_1"/>
    <property type="match status" value="1"/>
</dbReference>
<feature type="domain" description="Helicase ATP-binding" evidence="9">
    <location>
        <begin position="937"/>
        <end position="1103"/>
    </location>
</feature>
<dbReference type="SMART" id="SM00490">
    <property type="entry name" value="HELICc"/>
    <property type="match status" value="1"/>
</dbReference>
<name>A0AAV1HWQ0_9CHLO</name>
<keyword evidence="1" id="KW-0547">Nucleotide-binding</keyword>
<evidence type="ECO:0000256" key="7">
    <source>
        <dbReference type="ARBA" id="ARBA00023204"/>
    </source>
</evidence>
<evidence type="ECO:0008006" key="13">
    <source>
        <dbReference type="Google" id="ProtNLM"/>
    </source>
</evidence>
<dbReference type="Pfam" id="PF19833">
    <property type="entry name" value="RecG_dom3_C"/>
    <property type="match status" value="1"/>
</dbReference>
<keyword evidence="3" id="KW-0378">Hydrolase</keyword>
<feature type="domain" description="Helicase C-terminal" evidence="10">
    <location>
        <begin position="1124"/>
        <end position="1285"/>
    </location>
</feature>
<evidence type="ECO:0000256" key="1">
    <source>
        <dbReference type="ARBA" id="ARBA00022741"/>
    </source>
</evidence>
<dbReference type="Pfam" id="PF00270">
    <property type="entry name" value="DEAD"/>
    <property type="match status" value="1"/>
</dbReference>
<dbReference type="Pfam" id="PF00929">
    <property type="entry name" value="RNase_T"/>
    <property type="match status" value="1"/>
</dbReference>
<dbReference type="InterPro" id="IPR027417">
    <property type="entry name" value="P-loop_NTPase"/>
</dbReference>
<sequence>MRALSCFSRQAAAARLHSFRGLRRRSLKTQDGLPVPGKASQAKTLQRGIEYERSSGLKNLLGAKIHFGAFLVDQLQQLSDRCSGHTARTFRQLSEEGRAYARWDAEQRARHLDQVQSALGAMDWEEAMLPSPASQPAEPAAVSMRKPSIAPHLRAQMAASESSHAHGNRGASAASISRAHDSPELPSEQWLHLSGVHRPQQEVPISAWQGDERIDVEDMVSDSGPVADSRHLQAQNGHVPHQELASAVGQISSEDVAAHALEDSHSSAGSEAWDAASDVSLQDRSMRGALQRAQNGHIAPGEPITLEEASPANVSINSFKEGAASSASSAGSELGGGASAVGLQGRSVRGIVFDLETTGFPSKQNYILEIAAEDLESGEKWGTLVRIPEKVPVTNSYVHGITKPMVSDPSLPTMREAGQQFLDFMQRHCSPQEAIPLLIAHNGRAFDIRFIHLELQRNSLALPDGALFFDTCIYARQIFPQINQPLPGYRQAHLREHFGIPEPIQEHRADQDVAVLAAIARQLIQLGVHSSFEEVVEASLRDNATYAQYCSVVNKKTGPTRAELLARRARKAAAEGIVGDEDPLLTVESRHRPTGRVQTNLSRLLSSPSPISSSAASVEGLLQQKFVDRPKGFTDKQCKDLVASGFETIGDLLFFFPRDFILYGSTLQHDAFVHVHGTVLKATCRMARSLLIYEMEALVAAGVAPEGDVGEVSAVDSMGSSAGAAQPLPDAAGAVKVKGKRVISGFGAWGVKKKWESTFSPGSPVILKGKASRRNGHWELDTATTEFLEPGSKRAEPADGPEPVYAQRAPLKAKAIPKLVAKALSALDPLPGAEDMDIIPEAICTHYNLMPWHQAVRSRHVPGSMQEAEEARSRLAFEELLVLQLRLLLQRTSAQAAAAEGEGVCMTDLAVLEAAREALGFQLTGGQEQALDNVLHDLEGPAPMMCLLQGDVGCGKTAVAFLAIMAAAGSGSQAAMMLPTEILAAQSHAKLQALLQRMPADLQPRTAILTGSTRAKERREINAGIADGSIDILVGTHALISESVQFNSLGLAVVDEQHRFGVEQRARLAAKATPPPHVMYMTATPIPRTLALCEHGDLALYVIDELPPGRQPVTTRVITDSPEERAQVYKAIQEELADGGRAYIICPLVGESSAKGFTDTKAAEEEHKRLTEGGVMGPDVRYGLLHGRLSSEEKGAALDAFARGDTNVLIATTVVEVGVDVPEATVMVVEGAERFGLAALHQLRGRVGRGTRASSCFLICAERSERLAILEQSHNGFRIAEADLIHRGPGDFLGKKQSGRDAFSSLKSARLPQDRQLLEEARRTAATLCAEWRDGQGVPPAPLLAAVHKQAQALLDIRQVVLPAATVESLEALQDAGAV</sequence>
<organism evidence="11 12">
    <name type="scientific">Coccomyxa viridis</name>
    <dbReference type="NCBI Taxonomy" id="1274662"/>
    <lineage>
        <taxon>Eukaryota</taxon>
        <taxon>Viridiplantae</taxon>
        <taxon>Chlorophyta</taxon>
        <taxon>core chlorophytes</taxon>
        <taxon>Trebouxiophyceae</taxon>
        <taxon>Trebouxiophyceae incertae sedis</taxon>
        <taxon>Coccomyxaceae</taxon>
        <taxon>Coccomyxa</taxon>
    </lineage>
</organism>
<evidence type="ECO:0000256" key="6">
    <source>
        <dbReference type="ARBA" id="ARBA00023125"/>
    </source>
</evidence>
<dbReference type="PANTHER" id="PTHR47964:SF1">
    <property type="entry name" value="ATP-DEPENDENT DNA HELICASE HOMOLOG RECG, CHLOROPLASTIC"/>
    <property type="match status" value="1"/>
</dbReference>
<keyword evidence="5" id="KW-0067">ATP-binding</keyword>
<dbReference type="GO" id="GO:0003678">
    <property type="term" value="F:DNA helicase activity"/>
    <property type="evidence" value="ECO:0007669"/>
    <property type="project" value="TreeGrafter"/>
</dbReference>
<evidence type="ECO:0000259" key="10">
    <source>
        <dbReference type="PROSITE" id="PS51194"/>
    </source>
</evidence>
<keyword evidence="4" id="KW-0347">Helicase</keyword>
<evidence type="ECO:0000313" key="12">
    <source>
        <dbReference type="Proteomes" id="UP001314263"/>
    </source>
</evidence>
<protein>
    <recommendedName>
        <fullName evidence="13">ATP-dependent DNA helicase RecG</fullName>
    </recommendedName>
</protein>
<dbReference type="PANTHER" id="PTHR47964">
    <property type="entry name" value="ATP-DEPENDENT DNA HELICASE HOMOLOG RECG, CHLOROPLASTIC"/>
    <property type="match status" value="1"/>
</dbReference>
<keyword evidence="7" id="KW-0234">DNA repair</keyword>
<reference evidence="11 12" key="1">
    <citation type="submission" date="2023-10" db="EMBL/GenBank/DDBJ databases">
        <authorList>
            <person name="Maclean D."/>
            <person name="Macfadyen A."/>
        </authorList>
    </citation>
    <scope>NUCLEOTIDE SEQUENCE [LARGE SCALE GENOMIC DNA]</scope>
</reference>
<dbReference type="Pfam" id="PF00271">
    <property type="entry name" value="Helicase_C"/>
    <property type="match status" value="1"/>
</dbReference>
<dbReference type="InterPro" id="IPR014001">
    <property type="entry name" value="Helicase_ATP-bd"/>
</dbReference>
<keyword evidence="12" id="KW-1185">Reference proteome</keyword>
<feature type="region of interest" description="Disordered" evidence="8">
    <location>
        <begin position="154"/>
        <end position="185"/>
    </location>
</feature>
<dbReference type="SMART" id="SM00479">
    <property type="entry name" value="EXOIII"/>
    <property type="match status" value="1"/>
</dbReference>
<dbReference type="SUPFAM" id="SSF53098">
    <property type="entry name" value="Ribonuclease H-like"/>
    <property type="match status" value="1"/>
</dbReference>
<dbReference type="Gene3D" id="3.30.420.10">
    <property type="entry name" value="Ribonuclease H-like superfamily/Ribonuclease H"/>
    <property type="match status" value="1"/>
</dbReference>
<dbReference type="GO" id="GO:0016787">
    <property type="term" value="F:hydrolase activity"/>
    <property type="evidence" value="ECO:0007669"/>
    <property type="project" value="UniProtKB-KW"/>
</dbReference>
<dbReference type="InterPro" id="IPR045562">
    <property type="entry name" value="RecG_dom3_C"/>
</dbReference>
<dbReference type="InterPro" id="IPR013520">
    <property type="entry name" value="Ribonucl_H"/>
</dbReference>